<feature type="repeat" description="HEAT" evidence="3">
    <location>
        <begin position="208"/>
        <end position="246"/>
    </location>
</feature>
<evidence type="ECO:0000313" key="5">
    <source>
        <dbReference type="EMBL" id="KAA0152866.1"/>
    </source>
</evidence>
<dbReference type="FunFam" id="1.25.10.10:FF:000318">
    <property type="entry name" value="Serine/threonine-protein phosphatase 2A regulatory subunit A gamma isoform"/>
    <property type="match status" value="1"/>
</dbReference>
<evidence type="ECO:0000313" key="8">
    <source>
        <dbReference type="EMBL" id="KAA0177315.1"/>
    </source>
</evidence>
<comment type="caution">
    <text evidence="6">The sequence shown here is derived from an EMBL/GenBank/DDBJ whole genome shotgun (WGS) entry which is preliminary data.</text>
</comment>
<feature type="repeat" description="HEAT" evidence="3">
    <location>
        <begin position="247"/>
        <end position="285"/>
    </location>
</feature>
<dbReference type="GO" id="GO:0000159">
    <property type="term" value="C:protein phosphatase type 2A complex"/>
    <property type="evidence" value="ECO:0007669"/>
    <property type="project" value="TreeGrafter"/>
</dbReference>
<dbReference type="OMA" id="HAISMFW"/>
<dbReference type="EMBL" id="VLTO01000004">
    <property type="protein sequence ID" value="KAA0177315.1"/>
    <property type="molecule type" value="Genomic_DNA"/>
</dbReference>
<comment type="similarity">
    <text evidence="2">Belongs to the phosphatase 2A regulatory subunit A family.</text>
</comment>
<feature type="repeat" description="HEAT" evidence="3">
    <location>
        <begin position="286"/>
        <end position="324"/>
    </location>
</feature>
<reference evidence="9 10" key="1">
    <citation type="submission" date="2019-07" db="EMBL/GenBank/DDBJ databases">
        <title>Genomes of Cafeteria roenbergensis.</title>
        <authorList>
            <person name="Fischer M.G."/>
            <person name="Hackl T."/>
            <person name="Roman M."/>
        </authorList>
    </citation>
    <scope>NUCLEOTIDE SEQUENCE [LARGE SCALE GENOMIC DNA]</scope>
    <source>
        <strain evidence="6 10">BVI</strain>
        <strain evidence="5 12">Cflag</strain>
        <strain evidence="8 9">E4-10P</strain>
        <strain evidence="7 11">RCC970-E3</strain>
    </source>
</reference>
<dbReference type="PANTHER" id="PTHR10648:SF4">
    <property type="entry name" value="PROTEIN PHOSPHATASE 2 (FORMERLY 2A), REGULATORY SUBUNIT A, BETA ISOFORM-RELATED"/>
    <property type="match status" value="1"/>
</dbReference>
<dbReference type="EMBL" id="VLTL01000058">
    <property type="protein sequence ID" value="KAA0164286.1"/>
    <property type="molecule type" value="Genomic_DNA"/>
</dbReference>
<organism evidence="6 10">
    <name type="scientific">Cafeteria roenbergensis</name>
    <name type="common">Marine flagellate</name>
    <dbReference type="NCBI Taxonomy" id="33653"/>
    <lineage>
        <taxon>Eukaryota</taxon>
        <taxon>Sar</taxon>
        <taxon>Stramenopiles</taxon>
        <taxon>Bigyra</taxon>
        <taxon>Opalozoa</taxon>
        <taxon>Bicosoecida</taxon>
        <taxon>Cafeteriaceae</taxon>
        <taxon>Cafeteria</taxon>
    </lineage>
</organism>
<dbReference type="Proteomes" id="UP000325113">
    <property type="component" value="Unassembled WGS sequence"/>
</dbReference>
<dbReference type="PROSITE" id="PS50077">
    <property type="entry name" value="HEAT_REPEAT"/>
    <property type="match status" value="7"/>
</dbReference>
<evidence type="ECO:0000259" key="4">
    <source>
        <dbReference type="Pfam" id="PF22646"/>
    </source>
</evidence>
<evidence type="ECO:0000313" key="11">
    <source>
        <dbReference type="Proteomes" id="UP000324907"/>
    </source>
</evidence>
<feature type="domain" description="Phosphatase PP2A regulatory subunit A/Splicing factor 3B subunit 1-like HEAT repeat" evidence="4">
    <location>
        <begin position="280"/>
        <end position="348"/>
    </location>
</feature>
<feature type="repeat" description="HEAT" evidence="3">
    <location>
        <begin position="325"/>
        <end position="363"/>
    </location>
</feature>
<dbReference type="PANTHER" id="PTHR10648">
    <property type="entry name" value="SERINE/THREONINE-PROTEIN PHOSPHATASE PP2A 65 KDA REGULATORY SUBUNIT"/>
    <property type="match status" value="1"/>
</dbReference>
<protein>
    <recommendedName>
        <fullName evidence="4">Phosphatase PP2A regulatory subunit A/Splicing factor 3B subunit 1-like HEAT repeat domain-containing protein</fullName>
    </recommendedName>
</protein>
<dbReference type="GO" id="GO:0019888">
    <property type="term" value="F:protein phosphatase regulator activity"/>
    <property type="evidence" value="ECO:0007669"/>
    <property type="project" value="TreeGrafter"/>
</dbReference>
<dbReference type="InterPro" id="IPR016024">
    <property type="entry name" value="ARM-type_fold"/>
</dbReference>
<evidence type="ECO:0000313" key="10">
    <source>
        <dbReference type="Proteomes" id="UP000323011"/>
    </source>
</evidence>
<evidence type="ECO:0000313" key="7">
    <source>
        <dbReference type="EMBL" id="KAA0164286.1"/>
    </source>
</evidence>
<dbReference type="EMBL" id="VLTN01000003">
    <property type="protein sequence ID" value="KAA0156765.1"/>
    <property type="molecule type" value="Genomic_DNA"/>
</dbReference>
<name>A0A5A8CUL4_CAFRO</name>
<feature type="repeat" description="HEAT" evidence="3">
    <location>
        <begin position="9"/>
        <end position="47"/>
    </location>
</feature>
<dbReference type="GO" id="GO:0005829">
    <property type="term" value="C:cytosol"/>
    <property type="evidence" value="ECO:0007669"/>
    <property type="project" value="TreeGrafter"/>
</dbReference>
<dbReference type="Proteomes" id="UP000323011">
    <property type="component" value="Unassembled WGS sequence"/>
</dbReference>
<keyword evidence="10" id="KW-1185">Reference proteome</keyword>
<dbReference type="Proteomes" id="UP000324907">
    <property type="component" value="Unassembled WGS sequence"/>
</dbReference>
<dbReference type="SUPFAM" id="SSF48371">
    <property type="entry name" value="ARM repeat"/>
    <property type="match status" value="1"/>
</dbReference>
<dbReference type="InterPro" id="IPR011989">
    <property type="entry name" value="ARM-like"/>
</dbReference>
<dbReference type="InterPro" id="IPR054573">
    <property type="entry name" value="PP2A/SF3B1-like_HEAT"/>
</dbReference>
<evidence type="ECO:0000313" key="9">
    <source>
        <dbReference type="Proteomes" id="UP000322899"/>
    </source>
</evidence>
<dbReference type="AlphaFoldDB" id="A0A5A8CUL4"/>
<gene>
    <name evidence="8" type="ORF">FNF27_01093</name>
    <name evidence="7" type="ORF">FNF28_03917</name>
    <name evidence="6" type="ORF">FNF29_00876</name>
    <name evidence="5" type="ORF">FNF31_06563</name>
</gene>
<dbReference type="Gene3D" id="1.25.10.10">
    <property type="entry name" value="Leucine-rich Repeat Variant"/>
    <property type="match status" value="1"/>
</dbReference>
<evidence type="ECO:0000256" key="1">
    <source>
        <dbReference type="ARBA" id="ARBA00022737"/>
    </source>
</evidence>
<evidence type="ECO:0000256" key="3">
    <source>
        <dbReference type="PROSITE-ProRule" id="PRU00103"/>
    </source>
</evidence>
<evidence type="ECO:0000313" key="6">
    <source>
        <dbReference type="EMBL" id="KAA0156765.1"/>
    </source>
</evidence>
<dbReference type="EMBL" id="VLTM01000103">
    <property type="protein sequence ID" value="KAA0152866.1"/>
    <property type="molecule type" value="Genomic_DNA"/>
</dbReference>
<evidence type="ECO:0000313" key="12">
    <source>
        <dbReference type="Proteomes" id="UP000325113"/>
    </source>
</evidence>
<feature type="repeat" description="HEAT" evidence="3">
    <location>
        <begin position="364"/>
        <end position="403"/>
    </location>
</feature>
<dbReference type="Proteomes" id="UP000322899">
    <property type="component" value="Unassembled WGS sequence"/>
</dbReference>
<dbReference type="GO" id="GO:0005634">
    <property type="term" value="C:nucleus"/>
    <property type="evidence" value="ECO:0007669"/>
    <property type="project" value="TreeGrafter"/>
</dbReference>
<proteinExistence type="inferred from homology"/>
<dbReference type="OrthoDB" id="340346at2759"/>
<dbReference type="InterPro" id="IPR051023">
    <property type="entry name" value="PP2A_Regulatory_Subunit_A"/>
</dbReference>
<keyword evidence="1" id="KW-0677">Repeat</keyword>
<evidence type="ECO:0000256" key="2">
    <source>
        <dbReference type="ARBA" id="ARBA00038332"/>
    </source>
</evidence>
<accession>A0A5A8CUL4</accession>
<feature type="repeat" description="HEAT" evidence="3">
    <location>
        <begin position="404"/>
        <end position="442"/>
    </location>
</feature>
<sequence length="588" mass="63057">MAAIAGAEALRLLDDEMRNEETEIRIEAMRRLDVVARALGPDNTVDELVPFLIEHVEDDDEVLLTMAEKLGVFVPLVGGGDRAICLMELLGALATVEETVVRDKAVESANNVINALSADAVVKSVLPVVERLTRGDWFTARVSACGLFASAYKRLREAPEETVEHRVALRRLFEFLCQDDTPMVRRAASKSIGPFAAALEREHVVGCILPLFHGLASDDQDSVRLLAIENCAALAKLLDERSNQDSIMPLARACAEDKSWRVRNNVAEAFYDLSHAVGKAATVSTLLPSFVKLLQDPEAEVRASAAKNVARYCDLIGAARFTSDIVPCLRDLAADVAQAVRVCLAEAVVDVVGKLSPAEANAHLTPLLLLFLRPDEAPEVRLKVIAALDRIAAAVGPEVVASQILPALETLGGDGQWRVRRVILDQLPLLASTLGPDMFSSRLFGLFCDGLSDKVAEVRKAAAAIITPLGDCLGDAWVTATLVPKLRQLHDAATCYLDRITVLYAVCALVAAKAATGSISVVVPLVEGALKDPVPNVRFVGLRAASAVAKHTKDSGVGSRCRTAIGGLTSDPDSDVRFFATEAMAKLR</sequence>
<dbReference type="InterPro" id="IPR021133">
    <property type="entry name" value="HEAT_type_2"/>
</dbReference>
<dbReference type="Pfam" id="PF22646">
    <property type="entry name" value="PPP2R1A-like_HEAT"/>
    <property type="match status" value="1"/>
</dbReference>